<evidence type="ECO:0000313" key="2">
    <source>
        <dbReference type="EMBL" id="QEC73250.1"/>
    </source>
</evidence>
<dbReference type="RefSeq" id="WP_146785277.1">
    <property type="nucleotide sequence ID" value="NZ_CP042434.1"/>
</dbReference>
<reference evidence="2 3" key="1">
    <citation type="journal article" date="2017" name="Int. J. Syst. Evol. Microbiol.">
        <title>Arachidicoccus ginsenosidivorans sp. nov., with ginsenoside-converting activity isolated from ginseng cultivating soil.</title>
        <authorList>
            <person name="Siddiqi M.Z."/>
            <person name="Aslam Z."/>
            <person name="Im W.T."/>
        </authorList>
    </citation>
    <scope>NUCLEOTIDE SEQUENCE [LARGE SCALE GENOMIC DNA]</scope>
    <source>
        <strain evidence="2 3">Gsoil 809</strain>
    </source>
</reference>
<dbReference type="EMBL" id="CP042434">
    <property type="protein sequence ID" value="QEC73250.1"/>
    <property type="molecule type" value="Genomic_DNA"/>
</dbReference>
<dbReference type="Proteomes" id="UP000321291">
    <property type="component" value="Chromosome"/>
</dbReference>
<sequence>MRSPHSFEIEFLIRRCKDDKTSGFIYVRITIDKERAELSLKERIPVADWDSKKKQVRGNSMQVKALNQHMDDVRFKIKLKYRMLLDKEAVITAETVKQAYLGVHALPKGHKLIELLNYFKKIWETKLKPGGFKNYKTTID</sequence>
<dbReference type="OrthoDB" id="680687at2"/>
<accession>A0A5B8VNY3</accession>
<protein>
    <recommendedName>
        <fullName evidence="1">Arm DNA-binding domain-containing protein</fullName>
    </recommendedName>
</protein>
<proteinExistence type="predicted"/>
<gene>
    <name evidence="2" type="ORF">FSB73_17805</name>
</gene>
<dbReference type="AlphaFoldDB" id="A0A5B8VNY3"/>
<keyword evidence="3" id="KW-1185">Reference proteome</keyword>
<organism evidence="2 3">
    <name type="scientific">Arachidicoccus ginsenosidivorans</name>
    <dbReference type="NCBI Taxonomy" id="496057"/>
    <lineage>
        <taxon>Bacteria</taxon>
        <taxon>Pseudomonadati</taxon>
        <taxon>Bacteroidota</taxon>
        <taxon>Chitinophagia</taxon>
        <taxon>Chitinophagales</taxon>
        <taxon>Chitinophagaceae</taxon>
        <taxon>Arachidicoccus</taxon>
    </lineage>
</organism>
<feature type="domain" description="Arm DNA-binding" evidence="1">
    <location>
        <begin position="25"/>
        <end position="97"/>
    </location>
</feature>
<evidence type="ECO:0000259" key="1">
    <source>
        <dbReference type="Pfam" id="PF17293"/>
    </source>
</evidence>
<evidence type="ECO:0000313" key="3">
    <source>
        <dbReference type="Proteomes" id="UP000321291"/>
    </source>
</evidence>
<dbReference type="KEGG" id="agi:FSB73_17805"/>
<dbReference type="Pfam" id="PF17293">
    <property type="entry name" value="Arm-DNA-bind_5"/>
    <property type="match status" value="1"/>
</dbReference>
<dbReference type="InterPro" id="IPR035386">
    <property type="entry name" value="Arm-DNA-bind_5"/>
</dbReference>
<name>A0A5B8VNY3_9BACT</name>